<reference evidence="1" key="2">
    <citation type="submission" date="2013-05" db="EMBL/GenBank/DDBJ databases">
        <authorList>
            <person name="Carter J.-M."/>
            <person name="Baker S.C."/>
            <person name="Pink R."/>
            <person name="Carter D.R.F."/>
            <person name="Collins A."/>
            <person name="Tomlin J."/>
            <person name="Gibbs M."/>
            <person name="Breuker C.J."/>
        </authorList>
    </citation>
    <scope>NUCLEOTIDE SEQUENCE</scope>
    <source>
        <tissue evidence="1">Ovary</tissue>
    </source>
</reference>
<name>S4PVZ6_9NEOP</name>
<dbReference type="AlphaFoldDB" id="S4PVZ6"/>
<organism evidence="1">
    <name type="scientific">Pararge aegeria</name>
    <name type="common">speckled wood butterfly</name>
    <dbReference type="NCBI Taxonomy" id="116150"/>
    <lineage>
        <taxon>Eukaryota</taxon>
        <taxon>Metazoa</taxon>
        <taxon>Ecdysozoa</taxon>
        <taxon>Arthropoda</taxon>
        <taxon>Hexapoda</taxon>
        <taxon>Insecta</taxon>
        <taxon>Pterygota</taxon>
        <taxon>Neoptera</taxon>
        <taxon>Endopterygota</taxon>
        <taxon>Lepidoptera</taxon>
        <taxon>Glossata</taxon>
        <taxon>Ditrysia</taxon>
        <taxon>Papilionoidea</taxon>
        <taxon>Nymphalidae</taxon>
        <taxon>Satyrinae</taxon>
        <taxon>Satyrini</taxon>
        <taxon>Parargina</taxon>
        <taxon>Pararge</taxon>
    </lineage>
</organism>
<protein>
    <submittedName>
        <fullName evidence="1">Uncharacterized protein</fullName>
    </submittedName>
</protein>
<reference evidence="1" key="1">
    <citation type="journal article" date="2013" name="BMC Genomics">
        <title>Unscrambling butterfly oogenesis.</title>
        <authorList>
            <person name="Carter J.M."/>
            <person name="Baker S.C."/>
            <person name="Pink R."/>
            <person name="Carter D.R."/>
            <person name="Collins A."/>
            <person name="Tomlin J."/>
            <person name="Gibbs M."/>
            <person name="Breuker C.J."/>
        </authorList>
    </citation>
    <scope>NUCLEOTIDE SEQUENCE</scope>
    <source>
        <tissue evidence="1">Ovary</tissue>
    </source>
</reference>
<sequence length="77" mass="8618">MRSICYSRLRTLKTRRMAAQCTSIINDLGRTVSDPYRFIATSKISTYFASTLLSDADDVLSAHPCRICIDSIAPTTR</sequence>
<dbReference type="EMBL" id="GAIX01007673">
    <property type="protein sequence ID" value="JAA84887.1"/>
    <property type="molecule type" value="Transcribed_RNA"/>
</dbReference>
<evidence type="ECO:0000313" key="1">
    <source>
        <dbReference type="EMBL" id="JAA84887.1"/>
    </source>
</evidence>
<accession>S4PVZ6</accession>
<proteinExistence type="predicted"/>